<name>A0AAW1FS29_ZOAVI</name>
<dbReference type="Pfam" id="PF12301">
    <property type="entry name" value="CD99L2"/>
    <property type="match status" value="1"/>
</dbReference>
<comment type="caution">
    <text evidence="10">The sequence shown here is derived from an EMBL/GenBank/DDBJ whole genome shotgun (WGS) entry which is preliminary data.</text>
</comment>
<organism evidence="10 11">
    <name type="scientific">Zoarces viviparus</name>
    <name type="common">Viviparous eelpout</name>
    <name type="synonym">Blennius viviparus</name>
    <dbReference type="NCBI Taxonomy" id="48416"/>
    <lineage>
        <taxon>Eukaryota</taxon>
        <taxon>Metazoa</taxon>
        <taxon>Chordata</taxon>
        <taxon>Craniata</taxon>
        <taxon>Vertebrata</taxon>
        <taxon>Euteleostomi</taxon>
        <taxon>Actinopterygii</taxon>
        <taxon>Neopterygii</taxon>
        <taxon>Teleostei</taxon>
        <taxon>Neoteleostei</taxon>
        <taxon>Acanthomorphata</taxon>
        <taxon>Eupercaria</taxon>
        <taxon>Perciformes</taxon>
        <taxon>Cottioidei</taxon>
        <taxon>Zoarcales</taxon>
        <taxon>Zoarcidae</taxon>
        <taxon>Zoarcinae</taxon>
        <taxon>Zoarces</taxon>
    </lineage>
</organism>
<keyword evidence="3 8" id="KW-0812">Transmembrane</keyword>
<feature type="compositionally biased region" description="Basic and acidic residues" evidence="7">
    <location>
        <begin position="108"/>
        <end position="118"/>
    </location>
</feature>
<evidence type="ECO:0000256" key="9">
    <source>
        <dbReference type="SAM" id="SignalP"/>
    </source>
</evidence>
<feature type="signal peptide" evidence="9">
    <location>
        <begin position="1"/>
        <end position="20"/>
    </location>
</feature>
<dbReference type="EMBL" id="JBCEZU010000034">
    <property type="protein sequence ID" value="KAK9537490.1"/>
    <property type="molecule type" value="Genomic_DNA"/>
</dbReference>
<dbReference type="GO" id="GO:0072683">
    <property type="term" value="P:T cell extravasation"/>
    <property type="evidence" value="ECO:0007669"/>
    <property type="project" value="TreeGrafter"/>
</dbReference>
<evidence type="ECO:0000256" key="7">
    <source>
        <dbReference type="SAM" id="MobiDB-lite"/>
    </source>
</evidence>
<feature type="chain" id="PRO_5043430096" evidence="9">
    <location>
        <begin position="21"/>
        <end position="233"/>
    </location>
</feature>
<dbReference type="PANTHER" id="PTHR15076:SF15">
    <property type="entry name" value="CD99 ANTIGEN"/>
    <property type="match status" value="1"/>
</dbReference>
<accession>A0AAW1FS29</accession>
<sequence length="233" mass="23542">MMSYLWILLLGSLLATSAQAEAGTAPEAEAAADAAAEAATTIEAPAADPEVIDPKAEEPAALGDEEAASSAGATPAQEESGPEATPAADPAVADNEEKAIVPTADAKPAVEEKAEPEVKVLVPARFDLEDALSEDNAAEGPGERRSFESGPQAAGASGDDKPEVQEAGSGSLAAILSAIAVSVVGAVVGYFTYQKKKLCFKNRGEADPEAARKAVATEAQADPQVLSNLLNSS</sequence>
<comment type="subcellular location">
    <subcellularLocation>
        <location evidence="1">Membrane</location>
        <topology evidence="1">Single-pass type I membrane protein</topology>
    </subcellularLocation>
</comment>
<protein>
    <submittedName>
        <fullName evidence="10">Uncharacterized protein</fullName>
    </submittedName>
</protein>
<evidence type="ECO:0000256" key="2">
    <source>
        <dbReference type="ARBA" id="ARBA00008763"/>
    </source>
</evidence>
<dbReference type="GO" id="GO:0034109">
    <property type="term" value="P:homotypic cell-cell adhesion"/>
    <property type="evidence" value="ECO:0007669"/>
    <property type="project" value="TreeGrafter"/>
</dbReference>
<evidence type="ECO:0000313" key="11">
    <source>
        <dbReference type="Proteomes" id="UP001488805"/>
    </source>
</evidence>
<evidence type="ECO:0000256" key="4">
    <source>
        <dbReference type="ARBA" id="ARBA00022729"/>
    </source>
</evidence>
<proteinExistence type="inferred from homology"/>
<keyword evidence="11" id="KW-1185">Reference proteome</keyword>
<evidence type="ECO:0000256" key="3">
    <source>
        <dbReference type="ARBA" id="ARBA00022692"/>
    </source>
</evidence>
<dbReference type="Proteomes" id="UP001488805">
    <property type="component" value="Unassembled WGS sequence"/>
</dbReference>
<dbReference type="AlphaFoldDB" id="A0AAW1FS29"/>
<reference evidence="10 11" key="1">
    <citation type="journal article" date="2024" name="Genome Biol. Evol.">
        <title>Chromosome-level genome assembly of the viviparous eelpout Zoarces viviparus.</title>
        <authorList>
            <person name="Fuhrmann N."/>
            <person name="Brasseur M.V."/>
            <person name="Bakowski C.E."/>
            <person name="Podsiadlowski L."/>
            <person name="Prost S."/>
            <person name="Krehenwinkel H."/>
            <person name="Mayer C."/>
        </authorList>
    </citation>
    <scope>NUCLEOTIDE SEQUENCE [LARGE SCALE GENOMIC DNA]</scope>
    <source>
        <strain evidence="10">NO-MEL_2022_Ind0_liver</strain>
    </source>
</reference>
<dbReference type="GO" id="GO:2000391">
    <property type="term" value="P:positive regulation of neutrophil extravasation"/>
    <property type="evidence" value="ECO:0007669"/>
    <property type="project" value="TreeGrafter"/>
</dbReference>
<comment type="similarity">
    <text evidence="2">Belongs to the CD99 family.</text>
</comment>
<evidence type="ECO:0000313" key="10">
    <source>
        <dbReference type="EMBL" id="KAK9537490.1"/>
    </source>
</evidence>
<feature type="region of interest" description="Disordered" evidence="7">
    <location>
        <begin position="22"/>
        <end position="167"/>
    </location>
</feature>
<evidence type="ECO:0000256" key="6">
    <source>
        <dbReference type="ARBA" id="ARBA00023136"/>
    </source>
</evidence>
<feature type="compositionally biased region" description="Low complexity" evidence="7">
    <location>
        <begin position="22"/>
        <end position="49"/>
    </location>
</feature>
<gene>
    <name evidence="10" type="ORF">VZT92_005102</name>
</gene>
<keyword evidence="6 8" id="KW-0472">Membrane</keyword>
<evidence type="ECO:0000256" key="5">
    <source>
        <dbReference type="ARBA" id="ARBA00022989"/>
    </source>
</evidence>
<dbReference type="GO" id="GO:0005886">
    <property type="term" value="C:plasma membrane"/>
    <property type="evidence" value="ECO:0007669"/>
    <property type="project" value="TreeGrafter"/>
</dbReference>
<dbReference type="InterPro" id="IPR022078">
    <property type="entry name" value="CD99L2"/>
</dbReference>
<evidence type="ECO:0000256" key="1">
    <source>
        <dbReference type="ARBA" id="ARBA00004479"/>
    </source>
</evidence>
<feature type="transmembrane region" description="Helical" evidence="8">
    <location>
        <begin position="172"/>
        <end position="193"/>
    </location>
</feature>
<keyword evidence="4 9" id="KW-0732">Signal</keyword>
<keyword evidence="5 8" id="KW-1133">Transmembrane helix</keyword>
<evidence type="ECO:0000256" key="8">
    <source>
        <dbReference type="SAM" id="Phobius"/>
    </source>
</evidence>
<dbReference type="PANTHER" id="PTHR15076">
    <property type="entry name" value="CD99/MIC2 PROTEIN RELATED"/>
    <property type="match status" value="1"/>
</dbReference>